<dbReference type="Gene3D" id="3.90.180.10">
    <property type="entry name" value="Medium-chain alcohol dehydrogenases, catalytic domain"/>
    <property type="match status" value="1"/>
</dbReference>
<dbReference type="PANTHER" id="PTHR43205">
    <property type="entry name" value="PROSTAGLANDIN REDUCTASE"/>
    <property type="match status" value="1"/>
</dbReference>
<keyword evidence="1" id="KW-0560">Oxidoreductase</keyword>
<evidence type="ECO:0000313" key="3">
    <source>
        <dbReference type="EMBL" id="QUV94465.1"/>
    </source>
</evidence>
<protein>
    <submittedName>
        <fullName evidence="3">NADP-dependent oxidoreductase</fullName>
    </submittedName>
</protein>
<dbReference type="InterPro" id="IPR013149">
    <property type="entry name" value="ADH-like_C"/>
</dbReference>
<dbReference type="InterPro" id="IPR045010">
    <property type="entry name" value="MDR_fam"/>
</dbReference>
<keyword evidence="4" id="KW-1185">Reference proteome</keyword>
<dbReference type="EMBL" id="CP072642">
    <property type="protein sequence ID" value="QUV94465.1"/>
    <property type="molecule type" value="Genomic_DNA"/>
</dbReference>
<dbReference type="Pfam" id="PF16884">
    <property type="entry name" value="ADH_N_2"/>
    <property type="match status" value="1"/>
</dbReference>
<dbReference type="SMART" id="SM00829">
    <property type="entry name" value="PKS_ER"/>
    <property type="match status" value="1"/>
</dbReference>
<evidence type="ECO:0000259" key="2">
    <source>
        <dbReference type="SMART" id="SM00829"/>
    </source>
</evidence>
<dbReference type="InterPro" id="IPR011032">
    <property type="entry name" value="GroES-like_sf"/>
</dbReference>
<dbReference type="InterPro" id="IPR036291">
    <property type="entry name" value="NAD(P)-bd_dom_sf"/>
</dbReference>
<reference evidence="3 4" key="1">
    <citation type="submission" date="2021-03" db="EMBL/GenBank/DDBJ databases">
        <title>Genomic and phenotypic characterization of Chloracidobacterium isolates provides evidence for multiple species.</title>
        <authorList>
            <person name="Saini M.K."/>
            <person name="Costas A.M.G."/>
            <person name="Tank M."/>
            <person name="Bryant D.A."/>
        </authorList>
    </citation>
    <scope>NUCLEOTIDE SEQUENCE [LARGE SCALE GENOMIC DNA]</scope>
    <source>
        <strain evidence="3 4">N</strain>
    </source>
</reference>
<gene>
    <name evidence="3" type="ORF">J8C05_03185</name>
</gene>
<dbReference type="RefSeq" id="WP_211422757.1">
    <property type="nucleotide sequence ID" value="NZ_CP072642.1"/>
</dbReference>
<feature type="domain" description="Enoyl reductase (ER)" evidence="2">
    <location>
        <begin position="20"/>
        <end position="332"/>
    </location>
</feature>
<sequence>MAEYINRQWRLAARPVGNFKDSDFTWHEEPVPDLADGQVLVRNIYLSLDPTNRIWAAQDSYLPAVPLGDVMRGVAVGVVETSRHAGFPVGTFVQGLLGWQLYYVGNGQGLTPIAKIPGHSLLLYHGVLGAIGLTAYFGLLDIGRPKEGETLVVSAAAGAVGSLVGQIGNIKGCHVVGIAGGPEKCRWIVEDLGFDAAIDYKHEDVAAALAQHCPKGIDVYFDNVGGAILDAALARMNNFGRVVACGAISQYTSEKPPAGPANFLLVVSKRLRIEGFIVLDYLPRSMEAIPQLLEWIAQGRLKYRLDVVEGLEQAPRAVQKLFDGSNIGKLVVKVSDEP</sequence>
<dbReference type="SUPFAM" id="SSF51735">
    <property type="entry name" value="NAD(P)-binding Rossmann-fold domains"/>
    <property type="match status" value="1"/>
</dbReference>
<dbReference type="Proteomes" id="UP000677668">
    <property type="component" value="Chromosome 1"/>
</dbReference>
<dbReference type="InterPro" id="IPR041694">
    <property type="entry name" value="ADH_N_2"/>
</dbReference>
<dbReference type="PANTHER" id="PTHR43205:SF7">
    <property type="entry name" value="PROSTAGLANDIN REDUCTASE 1"/>
    <property type="match status" value="1"/>
</dbReference>
<evidence type="ECO:0000256" key="1">
    <source>
        <dbReference type="ARBA" id="ARBA00023002"/>
    </source>
</evidence>
<proteinExistence type="predicted"/>
<organism evidence="3 4">
    <name type="scientific">Chloracidobacterium sp. N</name>
    <dbReference type="NCBI Taxonomy" id="2821540"/>
    <lineage>
        <taxon>Bacteria</taxon>
        <taxon>Pseudomonadati</taxon>
        <taxon>Acidobacteriota</taxon>
        <taxon>Terriglobia</taxon>
        <taxon>Terriglobales</taxon>
        <taxon>Acidobacteriaceae</taxon>
        <taxon>Chloracidobacterium</taxon>
        <taxon>Chloracidobacterium aggregatum</taxon>
    </lineage>
</organism>
<dbReference type="CDD" id="cd05288">
    <property type="entry name" value="PGDH"/>
    <property type="match status" value="1"/>
</dbReference>
<dbReference type="SUPFAM" id="SSF50129">
    <property type="entry name" value="GroES-like"/>
    <property type="match status" value="2"/>
</dbReference>
<name>A0ABX8B0F8_9BACT</name>
<dbReference type="Pfam" id="PF00107">
    <property type="entry name" value="ADH_zinc_N"/>
    <property type="match status" value="1"/>
</dbReference>
<evidence type="ECO:0000313" key="4">
    <source>
        <dbReference type="Proteomes" id="UP000677668"/>
    </source>
</evidence>
<dbReference type="Gene3D" id="3.40.50.720">
    <property type="entry name" value="NAD(P)-binding Rossmann-like Domain"/>
    <property type="match status" value="1"/>
</dbReference>
<dbReference type="InterPro" id="IPR020843">
    <property type="entry name" value="ER"/>
</dbReference>
<accession>A0ABX8B0F8</accession>